<dbReference type="SUPFAM" id="SSF51735">
    <property type="entry name" value="NAD(P)-binding Rossmann-fold domains"/>
    <property type="match status" value="1"/>
</dbReference>
<evidence type="ECO:0000259" key="3">
    <source>
        <dbReference type="SMART" id="SM00829"/>
    </source>
</evidence>
<protein>
    <recommendedName>
        <fullName evidence="3">Enoyl reductase (ER) domain-containing protein</fullName>
    </recommendedName>
</protein>
<sequence length="334" mass="35026">MAVTSREVHLVSRPSGEPAPENFTLVTSEVRSPSDGQVLVRNNWLSVDPYMRGRMNDVKSYVAPFQLNAPLEGGAVGTVIESRAGDVPVGATVLHFAGWREYALVDAPHVQQVDGSAVPLQTYLGPAGMPGLTAYAGLTRIAPVRDGDVVFISAAAGAVGTVAGRIARHLGAAKVIGSAGGPTKAQRLVSDFGFDTGIDYRAGNLDKHLREAAPDGIDVYFDNVGGEHLRAAIATMRDNGRIAMCGAISHYNDAAAGPGPDNLMQVISKRLTVRGFIVSDHKDLAADFTGLASSWIGDGSLRTPETVAEGIDNAVDAFLGLLRGANTGKMLIRL</sequence>
<dbReference type="SMART" id="SM00829">
    <property type="entry name" value="PKS_ER"/>
    <property type="match status" value="1"/>
</dbReference>
<keyword evidence="5" id="KW-1185">Reference proteome</keyword>
<dbReference type="InterPro" id="IPR020843">
    <property type="entry name" value="ER"/>
</dbReference>
<dbReference type="GO" id="GO:0016628">
    <property type="term" value="F:oxidoreductase activity, acting on the CH-CH group of donors, NAD or NADP as acceptor"/>
    <property type="evidence" value="ECO:0007669"/>
    <property type="project" value="InterPro"/>
</dbReference>
<dbReference type="Proteomes" id="UP000567922">
    <property type="component" value="Unassembled WGS sequence"/>
</dbReference>
<dbReference type="PANTHER" id="PTHR43205:SF7">
    <property type="entry name" value="PROSTAGLANDIN REDUCTASE 1"/>
    <property type="match status" value="1"/>
</dbReference>
<evidence type="ECO:0000256" key="1">
    <source>
        <dbReference type="ARBA" id="ARBA00023002"/>
    </source>
</evidence>
<keyword evidence="1" id="KW-0560">Oxidoreductase</keyword>
<dbReference type="SUPFAM" id="SSF50129">
    <property type="entry name" value="GroES-like"/>
    <property type="match status" value="1"/>
</dbReference>
<dbReference type="InterPro" id="IPR013149">
    <property type="entry name" value="ADH-like_C"/>
</dbReference>
<dbReference type="FunFam" id="3.40.50.720:FF:000121">
    <property type="entry name" value="Prostaglandin reductase 2"/>
    <property type="match status" value="1"/>
</dbReference>
<comment type="caution">
    <text evidence="4">The sequence shown here is derived from an EMBL/GenBank/DDBJ whole genome shotgun (WGS) entry which is preliminary data.</text>
</comment>
<gene>
    <name evidence="4" type="ORF">FHU29_000909</name>
</gene>
<accession>A0A839RII7</accession>
<reference evidence="4 5" key="1">
    <citation type="submission" date="2020-08" db="EMBL/GenBank/DDBJ databases">
        <title>Sequencing the genomes of 1000 actinobacteria strains.</title>
        <authorList>
            <person name="Klenk H.-P."/>
        </authorList>
    </citation>
    <scope>NUCLEOTIDE SEQUENCE [LARGE SCALE GENOMIC DNA]</scope>
    <source>
        <strain evidence="4 5">DSM 45258</strain>
    </source>
</reference>
<dbReference type="CDD" id="cd05288">
    <property type="entry name" value="PGDH"/>
    <property type="match status" value="1"/>
</dbReference>
<organism evidence="4 5">
    <name type="scientific">Hoyosella altamirensis</name>
    <dbReference type="NCBI Taxonomy" id="616997"/>
    <lineage>
        <taxon>Bacteria</taxon>
        <taxon>Bacillati</taxon>
        <taxon>Actinomycetota</taxon>
        <taxon>Actinomycetes</taxon>
        <taxon>Mycobacteriales</taxon>
        <taxon>Hoyosellaceae</taxon>
        <taxon>Hoyosella</taxon>
    </lineage>
</organism>
<proteinExistence type="predicted"/>
<dbReference type="InterPro" id="IPR036291">
    <property type="entry name" value="NAD(P)-bd_dom_sf"/>
</dbReference>
<dbReference type="OrthoDB" id="9805663at2"/>
<evidence type="ECO:0000313" key="4">
    <source>
        <dbReference type="EMBL" id="MBB3036475.1"/>
    </source>
</evidence>
<evidence type="ECO:0000313" key="5">
    <source>
        <dbReference type="Proteomes" id="UP000567922"/>
    </source>
</evidence>
<feature type="domain" description="Enoyl reductase (ER)" evidence="3">
    <location>
        <begin position="18"/>
        <end position="332"/>
    </location>
</feature>
<dbReference type="InterPro" id="IPR011032">
    <property type="entry name" value="GroES-like_sf"/>
</dbReference>
<feature type="region of interest" description="Disordered" evidence="2">
    <location>
        <begin position="1"/>
        <end position="20"/>
    </location>
</feature>
<dbReference type="RefSeq" id="WP_064441594.1">
    <property type="nucleotide sequence ID" value="NZ_BDDI01000015.1"/>
</dbReference>
<name>A0A839RII7_9ACTN</name>
<dbReference type="Gene3D" id="3.40.50.720">
    <property type="entry name" value="NAD(P)-binding Rossmann-like Domain"/>
    <property type="match status" value="1"/>
</dbReference>
<dbReference type="EMBL" id="JACHWS010000001">
    <property type="protein sequence ID" value="MBB3036475.1"/>
    <property type="molecule type" value="Genomic_DNA"/>
</dbReference>
<evidence type="ECO:0000256" key="2">
    <source>
        <dbReference type="SAM" id="MobiDB-lite"/>
    </source>
</evidence>
<feature type="compositionally biased region" description="Basic and acidic residues" evidence="2">
    <location>
        <begin position="1"/>
        <end position="10"/>
    </location>
</feature>
<dbReference type="Pfam" id="PF16884">
    <property type="entry name" value="ADH_N_2"/>
    <property type="match status" value="1"/>
</dbReference>
<dbReference type="Pfam" id="PF00107">
    <property type="entry name" value="ADH_zinc_N"/>
    <property type="match status" value="1"/>
</dbReference>
<dbReference type="InterPro" id="IPR041694">
    <property type="entry name" value="ADH_N_2"/>
</dbReference>
<dbReference type="InterPro" id="IPR045010">
    <property type="entry name" value="MDR_fam"/>
</dbReference>
<dbReference type="PANTHER" id="PTHR43205">
    <property type="entry name" value="PROSTAGLANDIN REDUCTASE"/>
    <property type="match status" value="1"/>
</dbReference>
<dbReference type="Gene3D" id="3.90.180.10">
    <property type="entry name" value="Medium-chain alcohol dehydrogenases, catalytic domain"/>
    <property type="match status" value="1"/>
</dbReference>
<dbReference type="AlphaFoldDB" id="A0A839RII7"/>